<dbReference type="InterPro" id="IPR001680">
    <property type="entry name" value="WD40_rpt"/>
</dbReference>
<protein>
    <submittedName>
        <fullName evidence="4">Uncharacterized protein</fullName>
    </submittedName>
</protein>
<evidence type="ECO:0000256" key="1">
    <source>
        <dbReference type="ARBA" id="ARBA00022574"/>
    </source>
</evidence>
<dbReference type="PROSITE" id="PS50082">
    <property type="entry name" value="WD_REPEATS_2"/>
    <property type="match status" value="2"/>
</dbReference>
<dbReference type="Pfam" id="PF00400">
    <property type="entry name" value="WD40"/>
    <property type="match status" value="2"/>
</dbReference>
<dbReference type="Gene3D" id="2.130.10.10">
    <property type="entry name" value="YVTN repeat-like/Quinoprotein amine dehydrogenase"/>
    <property type="match status" value="1"/>
</dbReference>
<dbReference type="AlphaFoldDB" id="X6LCG6"/>
<dbReference type="PROSITE" id="PS50294">
    <property type="entry name" value="WD_REPEATS_REGION"/>
    <property type="match status" value="2"/>
</dbReference>
<dbReference type="InterPro" id="IPR015943">
    <property type="entry name" value="WD40/YVTN_repeat-like_dom_sf"/>
</dbReference>
<keyword evidence="5" id="KW-1185">Reference proteome</keyword>
<sequence>METILYQVHMIKQYECGILKLKKEIKVLKWHSSGIRNVQFSADGQMIVSASDDCTILQWDAKSGKMLKSFEGYRNIVMKAQFFHDGKFILSCSDDATIRIWDVESGKELKKLKGHSDAINDVKYFSDS</sequence>
<gene>
    <name evidence="4" type="ORF">RFI_38437</name>
</gene>
<comment type="caution">
    <text evidence="4">The sequence shown here is derived from an EMBL/GenBank/DDBJ whole genome shotgun (WGS) entry which is preliminary data.</text>
</comment>
<reference evidence="4 5" key="1">
    <citation type="journal article" date="2013" name="Curr. Biol.">
        <title>The Genome of the Foraminiferan Reticulomyxa filosa.</title>
        <authorList>
            <person name="Glockner G."/>
            <person name="Hulsmann N."/>
            <person name="Schleicher M."/>
            <person name="Noegel A.A."/>
            <person name="Eichinger L."/>
            <person name="Gallinger C."/>
            <person name="Pawlowski J."/>
            <person name="Sierra R."/>
            <person name="Euteneuer U."/>
            <person name="Pillet L."/>
            <person name="Moustafa A."/>
            <person name="Platzer M."/>
            <person name="Groth M."/>
            <person name="Szafranski K."/>
            <person name="Schliwa M."/>
        </authorList>
    </citation>
    <scope>NUCLEOTIDE SEQUENCE [LARGE SCALE GENOMIC DNA]</scope>
</reference>
<evidence type="ECO:0000313" key="5">
    <source>
        <dbReference type="Proteomes" id="UP000023152"/>
    </source>
</evidence>
<organism evidence="4 5">
    <name type="scientific">Reticulomyxa filosa</name>
    <dbReference type="NCBI Taxonomy" id="46433"/>
    <lineage>
        <taxon>Eukaryota</taxon>
        <taxon>Sar</taxon>
        <taxon>Rhizaria</taxon>
        <taxon>Retaria</taxon>
        <taxon>Foraminifera</taxon>
        <taxon>Monothalamids</taxon>
        <taxon>Reticulomyxidae</taxon>
        <taxon>Reticulomyxa</taxon>
    </lineage>
</organism>
<dbReference type="InterPro" id="IPR019775">
    <property type="entry name" value="WD40_repeat_CS"/>
</dbReference>
<evidence type="ECO:0000313" key="4">
    <source>
        <dbReference type="EMBL" id="ETN99050.1"/>
    </source>
</evidence>
<name>X6LCG6_RETFI</name>
<accession>X6LCG6</accession>
<keyword evidence="2" id="KW-0677">Repeat</keyword>
<dbReference type="SMART" id="SM00320">
    <property type="entry name" value="WD40"/>
    <property type="match status" value="2"/>
</dbReference>
<evidence type="ECO:0000256" key="2">
    <source>
        <dbReference type="ARBA" id="ARBA00022737"/>
    </source>
</evidence>
<dbReference type="SUPFAM" id="SSF50978">
    <property type="entry name" value="WD40 repeat-like"/>
    <property type="match status" value="1"/>
</dbReference>
<dbReference type="EMBL" id="ASPP01045087">
    <property type="protein sequence ID" value="ETN99050.1"/>
    <property type="molecule type" value="Genomic_DNA"/>
</dbReference>
<dbReference type="PANTHER" id="PTHR22847">
    <property type="entry name" value="WD40 REPEAT PROTEIN"/>
    <property type="match status" value="1"/>
</dbReference>
<dbReference type="PROSITE" id="PS00678">
    <property type="entry name" value="WD_REPEATS_1"/>
    <property type="match status" value="1"/>
</dbReference>
<dbReference type="GO" id="GO:1990234">
    <property type="term" value="C:transferase complex"/>
    <property type="evidence" value="ECO:0007669"/>
    <property type="project" value="UniProtKB-ARBA"/>
</dbReference>
<proteinExistence type="predicted"/>
<evidence type="ECO:0000256" key="3">
    <source>
        <dbReference type="PROSITE-ProRule" id="PRU00221"/>
    </source>
</evidence>
<dbReference type="PANTHER" id="PTHR22847:SF637">
    <property type="entry name" value="WD REPEAT DOMAIN 5B"/>
    <property type="match status" value="1"/>
</dbReference>
<feature type="repeat" description="WD" evidence="3">
    <location>
        <begin position="70"/>
        <end position="111"/>
    </location>
</feature>
<feature type="repeat" description="WD" evidence="3">
    <location>
        <begin position="28"/>
        <end position="69"/>
    </location>
</feature>
<dbReference type="InterPro" id="IPR036322">
    <property type="entry name" value="WD40_repeat_dom_sf"/>
</dbReference>
<dbReference type="OrthoDB" id="538223at2759"/>
<keyword evidence="1 3" id="KW-0853">WD repeat</keyword>
<dbReference type="Proteomes" id="UP000023152">
    <property type="component" value="Unassembled WGS sequence"/>
</dbReference>